<sequence>MANTLGKRKRLGEQDDSKDYIEPDEDIRTRFQRAFEAKFRPLPEPVKRAISPTSELSEGESAESDWDGIPEHPNEVQVFQHEVANVTTIDEPLADAKSFMVCSPREARVRTSKVPASAEEDSSEAANLKHDLALQRLLKESHLLDPSAFSGAAAVEGKGRLKALDLRLQDLGAKKPLSEQKMPLAHRQGIKTKAADREAVRRREAVENGIVLERASAAPKTALKRRDRGIGKPAVGKFRGGTLKLSSRDVRTIEGPKARSKRKGRPI</sequence>
<dbReference type="GO" id="GO:0000462">
    <property type="term" value="P:maturation of SSU-rRNA from tricistronic rRNA transcript (SSU-rRNA, 5.8S rRNA, LSU-rRNA)"/>
    <property type="evidence" value="ECO:0007669"/>
    <property type="project" value="TreeGrafter"/>
</dbReference>
<organism evidence="2 3">
    <name type="scientific">Baudoinia panamericana (strain UAMH 10762)</name>
    <name type="common">Angels' share fungus</name>
    <name type="synonym">Baudoinia compniacensis (strain UAMH 10762)</name>
    <dbReference type="NCBI Taxonomy" id="717646"/>
    <lineage>
        <taxon>Eukaryota</taxon>
        <taxon>Fungi</taxon>
        <taxon>Dikarya</taxon>
        <taxon>Ascomycota</taxon>
        <taxon>Pezizomycotina</taxon>
        <taxon>Dothideomycetes</taxon>
        <taxon>Dothideomycetidae</taxon>
        <taxon>Mycosphaerellales</taxon>
        <taxon>Teratosphaeriaceae</taxon>
        <taxon>Baudoinia</taxon>
    </lineage>
</organism>
<evidence type="ECO:0000313" key="2">
    <source>
        <dbReference type="EMBL" id="EMC97008.1"/>
    </source>
</evidence>
<dbReference type="KEGG" id="bcom:BAUCODRAFT_68548"/>
<feature type="region of interest" description="Disordered" evidence="1">
    <location>
        <begin position="1"/>
        <end position="25"/>
    </location>
</feature>
<accession>M2MZI2</accession>
<feature type="compositionally biased region" description="Basic residues" evidence="1">
    <location>
        <begin position="258"/>
        <end position="267"/>
    </location>
</feature>
<name>M2MZI2_BAUPA</name>
<dbReference type="InterPro" id="IPR027973">
    <property type="entry name" value="FSAF1-like"/>
</dbReference>
<feature type="region of interest" description="Disordered" evidence="1">
    <location>
        <begin position="45"/>
        <end position="71"/>
    </location>
</feature>
<reference evidence="2 3" key="1">
    <citation type="journal article" date="2012" name="PLoS Pathog.">
        <title>Diverse lifestyles and strategies of plant pathogenesis encoded in the genomes of eighteen Dothideomycetes fungi.</title>
        <authorList>
            <person name="Ohm R.A."/>
            <person name="Feau N."/>
            <person name="Henrissat B."/>
            <person name="Schoch C.L."/>
            <person name="Horwitz B.A."/>
            <person name="Barry K.W."/>
            <person name="Condon B.J."/>
            <person name="Copeland A.C."/>
            <person name="Dhillon B."/>
            <person name="Glaser F."/>
            <person name="Hesse C.N."/>
            <person name="Kosti I."/>
            <person name="LaButti K."/>
            <person name="Lindquist E.A."/>
            <person name="Lucas S."/>
            <person name="Salamov A.A."/>
            <person name="Bradshaw R.E."/>
            <person name="Ciuffetti L."/>
            <person name="Hamelin R.C."/>
            <person name="Kema G.H.J."/>
            <person name="Lawrence C."/>
            <person name="Scott J.A."/>
            <person name="Spatafora J.W."/>
            <person name="Turgeon B.G."/>
            <person name="de Wit P.J.G.M."/>
            <person name="Zhong S."/>
            <person name="Goodwin S.B."/>
            <person name="Grigoriev I.V."/>
        </authorList>
    </citation>
    <scope>NUCLEOTIDE SEQUENCE [LARGE SCALE GENOMIC DNA]</scope>
    <source>
        <strain evidence="2 3">UAMH 10762</strain>
    </source>
</reference>
<evidence type="ECO:0000313" key="3">
    <source>
        <dbReference type="Proteomes" id="UP000011761"/>
    </source>
</evidence>
<dbReference type="EMBL" id="KB445554">
    <property type="protein sequence ID" value="EMC97008.1"/>
    <property type="molecule type" value="Genomic_DNA"/>
</dbReference>
<feature type="compositionally biased region" description="Basic and acidic residues" evidence="1">
    <location>
        <begin position="11"/>
        <end position="25"/>
    </location>
</feature>
<protein>
    <submittedName>
        <fullName evidence="2">Uncharacterized protein</fullName>
    </submittedName>
</protein>
<dbReference type="PANTHER" id="PTHR28096">
    <property type="entry name" value="PROTEIN FAF1"/>
    <property type="match status" value="1"/>
</dbReference>
<evidence type="ECO:0000256" key="1">
    <source>
        <dbReference type="SAM" id="MobiDB-lite"/>
    </source>
</evidence>
<feature type="compositionally biased region" description="Acidic residues" evidence="1">
    <location>
        <begin position="57"/>
        <end position="68"/>
    </location>
</feature>
<proteinExistence type="predicted"/>
<dbReference type="Pfam" id="PF15375">
    <property type="entry name" value="FSAF1"/>
    <property type="match status" value="1"/>
</dbReference>
<dbReference type="GO" id="GO:0005730">
    <property type="term" value="C:nucleolus"/>
    <property type="evidence" value="ECO:0007669"/>
    <property type="project" value="TreeGrafter"/>
</dbReference>
<dbReference type="HOGENOM" id="CLU_054969_0_0_1"/>
<dbReference type="Proteomes" id="UP000011761">
    <property type="component" value="Unassembled WGS sequence"/>
</dbReference>
<dbReference type="OMA" id="FEAQFKP"/>
<dbReference type="STRING" id="717646.M2MZI2"/>
<gene>
    <name evidence="2" type="ORF">BAUCODRAFT_68548</name>
</gene>
<feature type="compositionally biased region" description="Basic residues" evidence="1">
    <location>
        <begin position="1"/>
        <end position="10"/>
    </location>
</feature>
<dbReference type="eggNOG" id="ENOG502QVP1">
    <property type="taxonomic scope" value="Eukaryota"/>
</dbReference>
<dbReference type="OrthoDB" id="5556956at2759"/>
<keyword evidence="3" id="KW-1185">Reference proteome</keyword>
<dbReference type="RefSeq" id="XP_007675445.1">
    <property type="nucleotide sequence ID" value="XM_007677255.1"/>
</dbReference>
<dbReference type="GeneID" id="19116449"/>
<dbReference type="InterPro" id="IPR053030">
    <property type="entry name" value="Ribosomal_biogenesis_FAF1-like"/>
</dbReference>
<feature type="region of interest" description="Disordered" evidence="1">
    <location>
        <begin position="222"/>
        <end position="267"/>
    </location>
</feature>
<dbReference type="AlphaFoldDB" id="M2MZI2"/>
<feature type="compositionally biased region" description="Basic and acidic residues" evidence="1">
    <location>
        <begin position="246"/>
        <end position="257"/>
    </location>
</feature>
<dbReference type="PANTHER" id="PTHR28096:SF1">
    <property type="entry name" value="PROTEIN FAF1"/>
    <property type="match status" value="1"/>
</dbReference>